<protein>
    <submittedName>
        <fullName evidence="4">CAP domain-containing protein</fullName>
    </submittedName>
</protein>
<evidence type="ECO:0000259" key="3">
    <source>
        <dbReference type="Pfam" id="PF00188"/>
    </source>
</evidence>
<feature type="signal peptide" evidence="2">
    <location>
        <begin position="1"/>
        <end position="28"/>
    </location>
</feature>
<dbReference type="Pfam" id="PF00188">
    <property type="entry name" value="CAP"/>
    <property type="match status" value="1"/>
</dbReference>
<dbReference type="OrthoDB" id="5372233at2"/>
<keyword evidence="2" id="KW-0732">Signal</keyword>
<dbReference type="Proteomes" id="UP000431684">
    <property type="component" value="Unassembled WGS sequence"/>
</dbReference>
<accession>A0A6I3XGU6</accession>
<keyword evidence="5" id="KW-1185">Reference proteome</keyword>
<feature type="region of interest" description="Disordered" evidence="1">
    <location>
        <begin position="31"/>
        <end position="56"/>
    </location>
</feature>
<evidence type="ECO:0000313" key="5">
    <source>
        <dbReference type="Proteomes" id="UP000431684"/>
    </source>
</evidence>
<feature type="domain" description="SCP" evidence="3">
    <location>
        <begin position="70"/>
        <end position="192"/>
    </location>
</feature>
<dbReference type="Gene3D" id="3.40.33.10">
    <property type="entry name" value="CAP"/>
    <property type="match status" value="1"/>
</dbReference>
<dbReference type="CDD" id="cd05379">
    <property type="entry name" value="CAP_bacterial"/>
    <property type="match status" value="1"/>
</dbReference>
<dbReference type="PROSITE" id="PS51257">
    <property type="entry name" value="PROKAR_LIPOPROTEIN"/>
    <property type="match status" value="1"/>
</dbReference>
<dbReference type="InterPro" id="IPR014044">
    <property type="entry name" value="CAP_dom"/>
</dbReference>
<name>A0A6I3XGU6_9BURK</name>
<organism evidence="4 5">
    <name type="scientific">Pseudoduganella dura</name>
    <dbReference type="NCBI Taxonomy" id="321982"/>
    <lineage>
        <taxon>Bacteria</taxon>
        <taxon>Pseudomonadati</taxon>
        <taxon>Pseudomonadota</taxon>
        <taxon>Betaproteobacteria</taxon>
        <taxon>Burkholderiales</taxon>
        <taxon>Oxalobacteraceae</taxon>
        <taxon>Telluria group</taxon>
        <taxon>Pseudoduganella</taxon>
    </lineage>
</organism>
<feature type="compositionally biased region" description="Low complexity" evidence="1">
    <location>
        <begin position="34"/>
        <end position="50"/>
    </location>
</feature>
<comment type="caution">
    <text evidence="4">The sequence shown here is derived from an EMBL/GenBank/DDBJ whole genome shotgun (WGS) entry which is preliminary data.</text>
</comment>
<evidence type="ECO:0000313" key="4">
    <source>
        <dbReference type="EMBL" id="MUI13770.1"/>
    </source>
</evidence>
<dbReference type="InterPro" id="IPR035940">
    <property type="entry name" value="CAP_sf"/>
</dbReference>
<evidence type="ECO:0000256" key="2">
    <source>
        <dbReference type="SAM" id="SignalP"/>
    </source>
</evidence>
<dbReference type="RefSeq" id="WP_155709546.1">
    <property type="nucleotide sequence ID" value="NZ_BMWU01000001.1"/>
</dbReference>
<reference evidence="4 5" key="1">
    <citation type="submission" date="2019-11" db="EMBL/GenBank/DDBJ databases">
        <title>Draft Genome Sequences of Six Type Strains of the Genus Massilia.</title>
        <authorList>
            <person name="Miess H."/>
            <person name="Frediansyah A."/>
            <person name="Goeker M."/>
            <person name="Gross H."/>
        </authorList>
    </citation>
    <scope>NUCLEOTIDE SEQUENCE [LARGE SCALE GENOMIC DNA]</scope>
    <source>
        <strain evidence="4 5">DSM 17513</strain>
    </source>
</reference>
<sequence length="321" mass="33459">MHLKDGRNLRWKSGLPAMLLAAMLAACGGGGGDDTPSTAATPVATPAAPAGQSGAPIATGDTAADGFAWFNYRRSQVGLGTLTRNTLIDTAAVGHSNYLRLNNTVSHDQVRGNSGFTGVTTGDRLTAAGYRIVNPSAYGEVISAANDRSGFFHAEELIAAIYHRFLVFEPVFREMGVGASSATNYTYFTTNFAASNGYATGLARGSVAVYPVDGQAAVPANFMSDSESPDPVPNQNEVGYPVSVHANISSTLTVTSFTIKPRGGSELPVRLLATAVDSHTPEAAAAIVPLARLSAGTTYEVSFRGTVDSVAVTRNWSFTTQ</sequence>
<dbReference type="PANTHER" id="PTHR31157">
    <property type="entry name" value="SCP DOMAIN-CONTAINING PROTEIN"/>
    <property type="match status" value="1"/>
</dbReference>
<proteinExistence type="predicted"/>
<evidence type="ECO:0000256" key="1">
    <source>
        <dbReference type="SAM" id="MobiDB-lite"/>
    </source>
</evidence>
<gene>
    <name evidence="4" type="ORF">GJV26_15055</name>
</gene>
<dbReference type="PANTHER" id="PTHR31157:SF1">
    <property type="entry name" value="SCP DOMAIN-CONTAINING PROTEIN"/>
    <property type="match status" value="1"/>
</dbReference>
<feature type="chain" id="PRO_5026310876" evidence="2">
    <location>
        <begin position="29"/>
        <end position="321"/>
    </location>
</feature>
<dbReference type="EMBL" id="WNWM01000002">
    <property type="protein sequence ID" value="MUI13770.1"/>
    <property type="molecule type" value="Genomic_DNA"/>
</dbReference>
<dbReference type="AlphaFoldDB" id="A0A6I3XGU6"/>
<dbReference type="SUPFAM" id="SSF55797">
    <property type="entry name" value="PR-1-like"/>
    <property type="match status" value="1"/>
</dbReference>